<dbReference type="Gene3D" id="3.30.70.100">
    <property type="match status" value="1"/>
</dbReference>
<gene>
    <name evidence="9" type="ORF">Ahy_B09g096554</name>
    <name evidence="8" type="ORF">DS421_19g652710</name>
</gene>
<feature type="domain" description="HMA" evidence="7">
    <location>
        <begin position="7"/>
        <end position="71"/>
    </location>
</feature>
<name>A0A444XLG2_ARAHY</name>
<evidence type="ECO:0000256" key="2">
    <source>
        <dbReference type="ARBA" id="ARBA00022723"/>
    </source>
</evidence>
<evidence type="ECO:0000256" key="1">
    <source>
        <dbReference type="ARBA" id="ARBA00022481"/>
    </source>
</evidence>
<dbReference type="CDD" id="cd00371">
    <property type="entry name" value="HMA"/>
    <property type="match status" value="1"/>
</dbReference>
<dbReference type="AlphaFoldDB" id="A0A444XLG2"/>
<evidence type="ECO:0000313" key="10">
    <source>
        <dbReference type="Proteomes" id="UP000289738"/>
    </source>
</evidence>
<evidence type="ECO:0000313" key="8">
    <source>
        <dbReference type="EMBL" id="QHN77438.1"/>
    </source>
</evidence>
<dbReference type="STRING" id="3818.A0A444XLG2"/>
<dbReference type="SUPFAM" id="SSF55008">
    <property type="entry name" value="HMA, heavy metal-associated domain"/>
    <property type="match status" value="1"/>
</dbReference>
<evidence type="ECO:0000313" key="11">
    <source>
        <dbReference type="Proteomes" id="UP000464620"/>
    </source>
</evidence>
<dbReference type="InterPro" id="IPR036163">
    <property type="entry name" value="HMA_dom_sf"/>
</dbReference>
<dbReference type="Proteomes" id="UP000289738">
    <property type="component" value="Chromosome B09"/>
</dbReference>
<reference evidence="9 10" key="1">
    <citation type="submission" date="2019-01" db="EMBL/GenBank/DDBJ databases">
        <title>Sequencing of cultivated peanut Arachis hypogaea provides insights into genome evolution and oil improvement.</title>
        <authorList>
            <person name="Chen X."/>
        </authorList>
    </citation>
    <scope>NUCLEOTIDE SEQUENCE [LARGE SCALE GENOMIC DNA]</scope>
    <source>
        <strain evidence="10">cv. Fuhuasheng</strain>
        <strain evidence="9">GDAAS-fuhuasheng2018</strain>
        <tissue evidence="9">Leaves</tissue>
    </source>
</reference>
<dbReference type="PROSITE" id="PS50846">
    <property type="entry name" value="HMA_2"/>
    <property type="match status" value="1"/>
</dbReference>
<proteinExistence type="inferred from homology"/>
<evidence type="ECO:0000256" key="3">
    <source>
        <dbReference type="ARBA" id="ARBA00023288"/>
    </source>
</evidence>
<evidence type="ECO:0000256" key="5">
    <source>
        <dbReference type="ARBA" id="ARBA00024045"/>
    </source>
</evidence>
<organism evidence="9 10">
    <name type="scientific">Arachis hypogaea</name>
    <name type="common">Peanut</name>
    <dbReference type="NCBI Taxonomy" id="3818"/>
    <lineage>
        <taxon>Eukaryota</taxon>
        <taxon>Viridiplantae</taxon>
        <taxon>Streptophyta</taxon>
        <taxon>Embryophyta</taxon>
        <taxon>Tracheophyta</taxon>
        <taxon>Spermatophyta</taxon>
        <taxon>Magnoliopsida</taxon>
        <taxon>eudicotyledons</taxon>
        <taxon>Gunneridae</taxon>
        <taxon>Pentapetalae</taxon>
        <taxon>rosids</taxon>
        <taxon>fabids</taxon>
        <taxon>Fabales</taxon>
        <taxon>Fabaceae</taxon>
        <taxon>Papilionoideae</taxon>
        <taxon>50 kb inversion clade</taxon>
        <taxon>dalbergioids sensu lato</taxon>
        <taxon>Dalbergieae</taxon>
        <taxon>Pterocarpus clade</taxon>
        <taxon>Arachis</taxon>
    </lineage>
</organism>
<reference evidence="8 11" key="2">
    <citation type="submission" date="2020-01" db="EMBL/GenBank/DDBJ databases">
        <title>Genome sequence of Arachis hypogaea, cultivar Shitouqi.</title>
        <authorList>
            <person name="Zhuang W."/>
            <person name="Chen H."/>
            <person name="Varshney R."/>
            <person name="Wang D."/>
            <person name="Ming R."/>
        </authorList>
    </citation>
    <scope>NUCLEOTIDE SEQUENCE [LARGE SCALE GENOMIC DNA]</scope>
    <source>
        <tissue evidence="8">Young leaf</tissue>
    </source>
</reference>
<keyword evidence="4" id="KW-0636">Prenylation</keyword>
<dbReference type="OrthoDB" id="691258at2759"/>
<dbReference type="PANTHER" id="PTHR45868:SF74">
    <property type="entry name" value="HEAVY METAL-ASSOCIATED ISOPRENYLATED PLANT PROTEIN 33"/>
    <property type="match status" value="1"/>
</dbReference>
<accession>A0A444XLG2</accession>
<evidence type="ECO:0000259" key="7">
    <source>
        <dbReference type="PROSITE" id="PS50846"/>
    </source>
</evidence>
<dbReference type="EMBL" id="CP031001">
    <property type="protein sequence ID" value="QHN77438.1"/>
    <property type="molecule type" value="Genomic_DNA"/>
</dbReference>
<dbReference type="Gramene" id="arahy.Tifrunner.gnm2.ann2.Ah19g238000.1">
    <property type="protein sequence ID" value="arahy.Tifrunner.gnm2.ann2.Ah19g238000.1-CDS"/>
    <property type="gene ID" value="arahy.Tifrunner.gnm2.ann2.Ah19g238000"/>
</dbReference>
<dbReference type="SMR" id="A0A444XLG2"/>
<evidence type="ECO:0000313" key="9">
    <source>
        <dbReference type="EMBL" id="RYQ90455.1"/>
    </source>
</evidence>
<feature type="region of interest" description="Disordered" evidence="6">
    <location>
        <begin position="83"/>
        <end position="109"/>
    </location>
</feature>
<dbReference type="PANTHER" id="PTHR45868">
    <property type="entry name" value="HEAVY METAL-ASSOCIATED ISOPRENYLATED PLANT PROTEIN 33-RELATED"/>
    <property type="match status" value="1"/>
</dbReference>
<keyword evidence="10" id="KW-1185">Reference proteome</keyword>
<dbReference type="Pfam" id="PF00403">
    <property type="entry name" value="HMA"/>
    <property type="match status" value="1"/>
</dbReference>
<keyword evidence="1" id="KW-0488">Methylation</keyword>
<dbReference type="EMBL" id="SDMP01000019">
    <property type="protein sequence ID" value="RYQ90455.1"/>
    <property type="molecule type" value="Genomic_DNA"/>
</dbReference>
<protein>
    <submittedName>
        <fullName evidence="8">Heavy-metal-associated domain protein</fullName>
    </submittedName>
</protein>
<evidence type="ECO:0000256" key="6">
    <source>
        <dbReference type="SAM" id="MobiDB-lite"/>
    </source>
</evidence>
<comment type="similarity">
    <text evidence="5">Belongs to the HIPP family.</text>
</comment>
<sequence>MESSNDTPVFTLKVDFGCSMECPRDVKNMLQQLKGVKSISIDSNQGKVIVVGHVSPVMLIKLLQKMGRKAQLWSFDKPTMHNTGGFSPKQRQKSQNSHCCCESSDSGEDSDTDIYNGHISCKHKDHRARRHDKKSKKRCSCKHNLRFADEYAAPPSFTGYQPQLMQGYQPYAGYQQPMLGYQPYMGYQLPLQFQSVAYTRPVPSHGYYRQVHPVPSSYWHPRYGSRFLAKQNPMFHCTSYADNYHYPV</sequence>
<dbReference type="GO" id="GO:0046872">
    <property type="term" value="F:metal ion binding"/>
    <property type="evidence" value="ECO:0007669"/>
    <property type="project" value="UniProtKB-KW"/>
</dbReference>
<keyword evidence="3" id="KW-0449">Lipoprotein</keyword>
<evidence type="ECO:0000256" key="4">
    <source>
        <dbReference type="ARBA" id="ARBA00023289"/>
    </source>
</evidence>
<dbReference type="Proteomes" id="UP000464620">
    <property type="component" value="Chromosome B09"/>
</dbReference>
<dbReference type="InterPro" id="IPR006121">
    <property type="entry name" value="HMA_dom"/>
</dbReference>
<keyword evidence="2" id="KW-0479">Metal-binding</keyword>